<protein>
    <recommendedName>
        <fullName evidence="4">Holin</fullName>
    </recommendedName>
</protein>
<reference evidence="2" key="1">
    <citation type="submission" date="2023-03" db="EMBL/GenBank/DDBJ databases">
        <title>Chitinimonas shenzhenensis gen. nov., sp. nov., a novel member of family Burkholderiaceae isolated from activated sludge collected in Shen Zhen, China.</title>
        <authorList>
            <person name="Wang X."/>
        </authorList>
    </citation>
    <scope>NUCLEOTIDE SEQUENCE</scope>
    <source>
        <strain evidence="2">DQS-5</strain>
    </source>
</reference>
<keyword evidence="1" id="KW-0812">Transmembrane</keyword>
<feature type="transmembrane region" description="Helical" evidence="1">
    <location>
        <begin position="7"/>
        <end position="27"/>
    </location>
</feature>
<dbReference type="Proteomes" id="UP001172778">
    <property type="component" value="Unassembled WGS sequence"/>
</dbReference>
<dbReference type="RefSeq" id="WP_284102941.1">
    <property type="nucleotide sequence ID" value="NZ_JARRAF010000043.1"/>
</dbReference>
<evidence type="ECO:0000313" key="2">
    <source>
        <dbReference type="EMBL" id="MDK2126622.1"/>
    </source>
</evidence>
<accession>A0ABT7E2S7</accession>
<keyword evidence="1" id="KW-1133">Transmembrane helix</keyword>
<proteinExistence type="predicted"/>
<name>A0ABT7E2S7_9NEIS</name>
<evidence type="ECO:0008006" key="4">
    <source>
        <dbReference type="Google" id="ProtNLM"/>
    </source>
</evidence>
<keyword evidence="3" id="KW-1185">Reference proteome</keyword>
<keyword evidence="1" id="KW-0472">Membrane</keyword>
<evidence type="ECO:0000256" key="1">
    <source>
        <dbReference type="SAM" id="Phobius"/>
    </source>
</evidence>
<evidence type="ECO:0000313" key="3">
    <source>
        <dbReference type="Proteomes" id="UP001172778"/>
    </source>
</evidence>
<gene>
    <name evidence="2" type="ORF">PZA18_21490</name>
</gene>
<comment type="caution">
    <text evidence="2">The sequence shown here is derived from an EMBL/GenBank/DDBJ whole genome shotgun (WGS) entry which is preliminary data.</text>
</comment>
<feature type="transmembrane region" description="Helical" evidence="1">
    <location>
        <begin position="33"/>
        <end position="50"/>
    </location>
</feature>
<dbReference type="EMBL" id="JARRAF010000043">
    <property type="protein sequence ID" value="MDK2126622.1"/>
    <property type="molecule type" value="Genomic_DNA"/>
</dbReference>
<sequence length="64" mass="7087">MKIAKSVLIQWLAGAVGIYGYTWLVSTPHHGDLMRAIVAGGISSVLYTIWQRSKEKNQNKDTLA</sequence>
<organism evidence="2 3">
    <name type="scientific">Parachitinimonas caeni</name>
    <dbReference type="NCBI Taxonomy" id="3031301"/>
    <lineage>
        <taxon>Bacteria</taxon>
        <taxon>Pseudomonadati</taxon>
        <taxon>Pseudomonadota</taxon>
        <taxon>Betaproteobacteria</taxon>
        <taxon>Neisseriales</taxon>
        <taxon>Chitinibacteraceae</taxon>
        <taxon>Parachitinimonas</taxon>
    </lineage>
</organism>